<dbReference type="GO" id="GO:0046872">
    <property type="term" value="F:metal ion binding"/>
    <property type="evidence" value="ECO:0007669"/>
    <property type="project" value="UniProtKB-KW"/>
</dbReference>
<comment type="cofactor">
    <cofactor evidence="1">
        <name>[4Fe-4S] cluster</name>
        <dbReference type="ChEBI" id="CHEBI:49883"/>
    </cofactor>
</comment>
<dbReference type="SMART" id="SM00876">
    <property type="entry name" value="BATS"/>
    <property type="match status" value="1"/>
</dbReference>
<dbReference type="SFLD" id="SFLDG01060">
    <property type="entry name" value="BATS_domain_containing"/>
    <property type="match status" value="1"/>
</dbReference>
<keyword evidence="8" id="KW-0093">Biotin biosynthesis</keyword>
<dbReference type="Gene3D" id="3.20.20.70">
    <property type="entry name" value="Aldolase class I"/>
    <property type="match status" value="1"/>
</dbReference>
<dbReference type="Pfam" id="PF06968">
    <property type="entry name" value="BATS"/>
    <property type="match status" value="1"/>
</dbReference>
<evidence type="ECO:0000256" key="3">
    <source>
        <dbReference type="ARBA" id="ARBA00012236"/>
    </source>
</evidence>
<keyword evidence="10" id="KW-0411">Iron-sulfur</keyword>
<dbReference type="InterPro" id="IPR013785">
    <property type="entry name" value="Aldolase_TIM"/>
</dbReference>
<dbReference type="GO" id="GO:0051537">
    <property type="term" value="F:2 iron, 2 sulfur cluster binding"/>
    <property type="evidence" value="ECO:0007669"/>
    <property type="project" value="UniProtKB-KW"/>
</dbReference>
<evidence type="ECO:0000256" key="10">
    <source>
        <dbReference type="ARBA" id="ARBA00023014"/>
    </source>
</evidence>
<dbReference type="PROSITE" id="PS51918">
    <property type="entry name" value="RADICAL_SAM"/>
    <property type="match status" value="1"/>
</dbReference>
<accession>A0A9D1RG12</accession>
<dbReference type="InterPro" id="IPR010722">
    <property type="entry name" value="BATS_dom"/>
</dbReference>
<dbReference type="EC" id="2.8.1.6" evidence="3"/>
<evidence type="ECO:0000256" key="1">
    <source>
        <dbReference type="ARBA" id="ARBA00001966"/>
    </source>
</evidence>
<name>A0A9D1RG12_9BACT</name>
<dbReference type="SUPFAM" id="SSF102114">
    <property type="entry name" value="Radical SAM enzymes"/>
    <property type="match status" value="1"/>
</dbReference>
<dbReference type="SFLD" id="SFLDS00029">
    <property type="entry name" value="Radical_SAM"/>
    <property type="match status" value="1"/>
</dbReference>
<reference evidence="14" key="1">
    <citation type="journal article" date="2021" name="PeerJ">
        <title>Extensive microbial diversity within the chicken gut microbiome revealed by metagenomics and culture.</title>
        <authorList>
            <person name="Gilroy R."/>
            <person name="Ravi A."/>
            <person name="Getino M."/>
            <person name="Pursley I."/>
            <person name="Horton D.L."/>
            <person name="Alikhan N.F."/>
            <person name="Baker D."/>
            <person name="Gharbi K."/>
            <person name="Hall N."/>
            <person name="Watson M."/>
            <person name="Adriaenssens E.M."/>
            <person name="Foster-Nyarko E."/>
            <person name="Jarju S."/>
            <person name="Secka A."/>
            <person name="Antonio M."/>
            <person name="Oren A."/>
            <person name="Chaudhuri R.R."/>
            <person name="La Ragione R."/>
            <person name="Hildebrand F."/>
            <person name="Pallen M.J."/>
        </authorList>
    </citation>
    <scope>NUCLEOTIDE SEQUENCE</scope>
    <source>
        <strain evidence="14">Gambia16-930</strain>
    </source>
</reference>
<evidence type="ECO:0000313" key="15">
    <source>
        <dbReference type="Proteomes" id="UP000824267"/>
    </source>
</evidence>
<dbReference type="InterPro" id="IPR058240">
    <property type="entry name" value="rSAM_sf"/>
</dbReference>
<feature type="domain" description="Radical SAM core" evidence="13">
    <location>
        <begin position="1"/>
        <end position="219"/>
    </location>
</feature>
<evidence type="ECO:0000256" key="6">
    <source>
        <dbReference type="ARBA" id="ARBA00022714"/>
    </source>
</evidence>
<dbReference type="AlphaFoldDB" id="A0A9D1RG12"/>
<dbReference type="NCBIfam" id="TIGR00433">
    <property type="entry name" value="bioB"/>
    <property type="match status" value="1"/>
</dbReference>
<organism evidence="14 15">
    <name type="scientific">Candidatus Onthomorpha intestinigallinarum</name>
    <dbReference type="NCBI Taxonomy" id="2840880"/>
    <lineage>
        <taxon>Bacteria</taxon>
        <taxon>Pseudomonadati</taxon>
        <taxon>Bacteroidota</taxon>
        <taxon>Bacteroidia</taxon>
        <taxon>Bacteroidales</taxon>
        <taxon>Candidatus Onthomorpha</taxon>
    </lineage>
</organism>
<dbReference type="Pfam" id="PF04055">
    <property type="entry name" value="Radical_SAM"/>
    <property type="match status" value="1"/>
</dbReference>
<dbReference type="EMBL" id="DXGG01000134">
    <property type="protein sequence ID" value="HIW87438.1"/>
    <property type="molecule type" value="Genomic_DNA"/>
</dbReference>
<comment type="pathway">
    <text evidence="2">Cofactor biosynthesis; biotin biosynthesis; biotin from 7,8-diaminononanoate: step 2/2.</text>
</comment>
<sequence>INAKSGRCGEDCHWCAQSIFNNTGCKTYELMDSDTILKQAGYCQAQGVKRFSIVCSGGKSTKNEIKKICSTIEAIRNNTNLKVCASLGLLDKDDLKQLQSSGLGRYHCNLESASSHFVKVCSTHTTAQKLKTLGYAKEIGLEVCSGGIIGMGESAKQRIELAFELKNAEVDSVPINILNPIKGTPLENQKGLTDEDILTTLAVFRFILPKTSLRFAGGRRTLSSQSVQKAMRIAVNSAIVGDMLTTLGNDIKRDKELIIRAGYEL</sequence>
<keyword evidence="14" id="KW-0808">Transferase</keyword>
<reference evidence="14" key="2">
    <citation type="submission" date="2021-04" db="EMBL/GenBank/DDBJ databases">
        <authorList>
            <person name="Gilroy R."/>
        </authorList>
    </citation>
    <scope>NUCLEOTIDE SEQUENCE</scope>
    <source>
        <strain evidence="14">Gambia16-930</strain>
    </source>
</reference>
<dbReference type="PANTHER" id="PTHR22976">
    <property type="entry name" value="BIOTIN SYNTHASE"/>
    <property type="match status" value="1"/>
</dbReference>
<evidence type="ECO:0000256" key="8">
    <source>
        <dbReference type="ARBA" id="ARBA00022756"/>
    </source>
</evidence>
<comment type="caution">
    <text evidence="14">The sequence shown here is derived from an EMBL/GenBank/DDBJ whole genome shotgun (WGS) entry which is preliminary data.</text>
</comment>
<evidence type="ECO:0000256" key="4">
    <source>
        <dbReference type="ARBA" id="ARBA00022485"/>
    </source>
</evidence>
<evidence type="ECO:0000256" key="11">
    <source>
        <dbReference type="ARBA" id="ARBA00034078"/>
    </source>
</evidence>
<dbReference type="CDD" id="cd01335">
    <property type="entry name" value="Radical_SAM"/>
    <property type="match status" value="1"/>
</dbReference>
<dbReference type="PANTHER" id="PTHR22976:SF2">
    <property type="entry name" value="BIOTIN SYNTHASE, MITOCHONDRIAL"/>
    <property type="match status" value="1"/>
</dbReference>
<evidence type="ECO:0000256" key="12">
    <source>
        <dbReference type="ARBA" id="ARBA00051157"/>
    </source>
</evidence>
<protein>
    <recommendedName>
        <fullName evidence="3">biotin synthase</fullName>
        <ecNumber evidence="3">2.8.1.6</ecNumber>
    </recommendedName>
</protein>
<proteinExistence type="inferred from homology"/>
<keyword evidence="7" id="KW-0479">Metal-binding</keyword>
<dbReference type="HAMAP" id="MF_01694">
    <property type="entry name" value="BioB"/>
    <property type="match status" value="1"/>
</dbReference>
<gene>
    <name evidence="14" type="primary">bioB</name>
    <name evidence="14" type="ORF">IAC47_04095</name>
</gene>
<dbReference type="InterPro" id="IPR002684">
    <property type="entry name" value="Biotin_synth/BioAB"/>
</dbReference>
<evidence type="ECO:0000256" key="5">
    <source>
        <dbReference type="ARBA" id="ARBA00022691"/>
    </source>
</evidence>
<dbReference type="Proteomes" id="UP000824267">
    <property type="component" value="Unassembled WGS sequence"/>
</dbReference>
<keyword evidence="6" id="KW-0001">2Fe-2S</keyword>
<dbReference type="GO" id="GO:0004076">
    <property type="term" value="F:biotin synthase activity"/>
    <property type="evidence" value="ECO:0007669"/>
    <property type="project" value="UniProtKB-EC"/>
</dbReference>
<dbReference type="SMART" id="SM00729">
    <property type="entry name" value="Elp3"/>
    <property type="match status" value="1"/>
</dbReference>
<dbReference type="GO" id="GO:0009102">
    <property type="term" value="P:biotin biosynthetic process"/>
    <property type="evidence" value="ECO:0007669"/>
    <property type="project" value="UniProtKB-KW"/>
</dbReference>
<feature type="non-terminal residue" evidence="14">
    <location>
        <position position="1"/>
    </location>
</feature>
<evidence type="ECO:0000256" key="2">
    <source>
        <dbReference type="ARBA" id="ARBA00004942"/>
    </source>
</evidence>
<evidence type="ECO:0000256" key="9">
    <source>
        <dbReference type="ARBA" id="ARBA00023004"/>
    </source>
</evidence>
<keyword evidence="4" id="KW-0004">4Fe-4S</keyword>
<keyword evidence="9" id="KW-0408">Iron</keyword>
<dbReference type="SFLD" id="SFLDG01278">
    <property type="entry name" value="biotin_synthase_like"/>
    <property type="match status" value="1"/>
</dbReference>
<evidence type="ECO:0000259" key="13">
    <source>
        <dbReference type="PROSITE" id="PS51918"/>
    </source>
</evidence>
<keyword evidence="5" id="KW-0949">S-adenosyl-L-methionine</keyword>
<dbReference type="InterPro" id="IPR007197">
    <property type="entry name" value="rSAM"/>
</dbReference>
<evidence type="ECO:0000313" key="14">
    <source>
        <dbReference type="EMBL" id="HIW87438.1"/>
    </source>
</evidence>
<comment type="catalytic activity">
    <reaction evidence="12">
        <text>(4R,5S)-dethiobiotin + (sulfur carrier)-SH + 2 reduced [2Fe-2S]-[ferredoxin] + 2 S-adenosyl-L-methionine = (sulfur carrier)-H + biotin + 2 5'-deoxyadenosine + 2 L-methionine + 2 oxidized [2Fe-2S]-[ferredoxin]</text>
        <dbReference type="Rhea" id="RHEA:22060"/>
        <dbReference type="Rhea" id="RHEA-COMP:10000"/>
        <dbReference type="Rhea" id="RHEA-COMP:10001"/>
        <dbReference type="Rhea" id="RHEA-COMP:14737"/>
        <dbReference type="Rhea" id="RHEA-COMP:14739"/>
        <dbReference type="ChEBI" id="CHEBI:17319"/>
        <dbReference type="ChEBI" id="CHEBI:29917"/>
        <dbReference type="ChEBI" id="CHEBI:33737"/>
        <dbReference type="ChEBI" id="CHEBI:33738"/>
        <dbReference type="ChEBI" id="CHEBI:57586"/>
        <dbReference type="ChEBI" id="CHEBI:57844"/>
        <dbReference type="ChEBI" id="CHEBI:59789"/>
        <dbReference type="ChEBI" id="CHEBI:64428"/>
        <dbReference type="ChEBI" id="CHEBI:149473"/>
        <dbReference type="EC" id="2.8.1.6"/>
    </reaction>
</comment>
<evidence type="ECO:0000256" key="7">
    <source>
        <dbReference type="ARBA" id="ARBA00022723"/>
    </source>
</evidence>
<comment type="cofactor">
    <cofactor evidence="11">
        <name>[2Fe-2S] cluster</name>
        <dbReference type="ChEBI" id="CHEBI:190135"/>
    </cofactor>
</comment>
<dbReference type="GO" id="GO:0051539">
    <property type="term" value="F:4 iron, 4 sulfur cluster binding"/>
    <property type="evidence" value="ECO:0007669"/>
    <property type="project" value="UniProtKB-KW"/>
</dbReference>
<dbReference type="InterPro" id="IPR006638">
    <property type="entry name" value="Elp3/MiaA/NifB-like_rSAM"/>
</dbReference>